<dbReference type="PANTHER" id="PTHR10900">
    <property type="entry name" value="PERIOSTIN-RELATED"/>
    <property type="match status" value="1"/>
</dbReference>
<dbReference type="HOGENOM" id="CLU_033355_1_0_1"/>
<comment type="caution">
    <text evidence="4">The sequence shown here is derived from an EMBL/GenBank/DDBJ whole genome shotgun (WGS) entry which is preliminary data.</text>
</comment>
<sequence length="397" mass="40901">MYFRSALFASLVAGSVAQGDLLGNIAQALNASGLSGFAGLLPVLNSTTTGQAIIRQVLSGGNFSFFVPTNDALSTIPSSVTSDAETLARIVSYHVLKGNFTSGHNLTTATLPEVTIGRTLLNDSNFVHLEGNRAQVLVWGKNAEGQVQILNQPENTTVQSEVQVGGFGIYPINHVLTPPAAFSQAVTANNVNTVIGILNNTQIPVGDQNQSFTSYLDSDAIRGFTFFVPNDAAIQAASAALQELGSNPTLLLTVLGNHIINGTTLYSTTLTNSTSASGEPLTFHTNSTGTFVTSGNSTARIVNPNVLLKNGVAHIIDTVLANTQSNPQAAQEAASQAAQKANQTPVENGPIQSPAGGGNGSAHSSGNSGNNGVLSVAVGREMVASIIGMVVLGVYLA</sequence>
<accession>V2XA32</accession>
<dbReference type="InterPro" id="IPR050904">
    <property type="entry name" value="Adhesion/Biosynth-related"/>
</dbReference>
<evidence type="ECO:0000256" key="2">
    <source>
        <dbReference type="SAM" id="SignalP"/>
    </source>
</evidence>
<evidence type="ECO:0000313" key="4">
    <source>
        <dbReference type="EMBL" id="ESK89621.1"/>
    </source>
</evidence>
<dbReference type="InterPro" id="IPR036378">
    <property type="entry name" value="FAS1_dom_sf"/>
</dbReference>
<dbReference type="Pfam" id="PF02469">
    <property type="entry name" value="Fasciclin"/>
    <property type="match status" value="2"/>
</dbReference>
<dbReference type="EMBL" id="AWSO01000541">
    <property type="protein sequence ID" value="ESK89621.1"/>
    <property type="molecule type" value="Genomic_DNA"/>
</dbReference>
<keyword evidence="5" id="KW-1185">Reference proteome</keyword>
<feature type="chain" id="PRO_5004712321" description="FAS1 domain-containing protein" evidence="2">
    <location>
        <begin position="18"/>
        <end position="397"/>
    </location>
</feature>
<dbReference type="PROSITE" id="PS50213">
    <property type="entry name" value="FAS1"/>
    <property type="match status" value="2"/>
</dbReference>
<dbReference type="OrthoDB" id="286301at2759"/>
<evidence type="ECO:0000256" key="1">
    <source>
        <dbReference type="SAM" id="MobiDB-lite"/>
    </source>
</evidence>
<name>V2XA32_MONRO</name>
<dbReference type="GO" id="GO:0005615">
    <property type="term" value="C:extracellular space"/>
    <property type="evidence" value="ECO:0007669"/>
    <property type="project" value="TreeGrafter"/>
</dbReference>
<keyword evidence="2" id="KW-0732">Signal</keyword>
<dbReference type="SMART" id="SM00554">
    <property type="entry name" value="FAS1"/>
    <property type="match status" value="2"/>
</dbReference>
<gene>
    <name evidence="4" type="ORF">Moror_8646</name>
</gene>
<feature type="region of interest" description="Disordered" evidence="1">
    <location>
        <begin position="327"/>
        <end position="367"/>
    </location>
</feature>
<dbReference type="KEGG" id="mrr:Moror_8646"/>
<feature type="signal peptide" evidence="2">
    <location>
        <begin position="1"/>
        <end position="17"/>
    </location>
</feature>
<dbReference type="InterPro" id="IPR000782">
    <property type="entry name" value="FAS1_domain"/>
</dbReference>
<protein>
    <recommendedName>
        <fullName evidence="3">FAS1 domain-containing protein</fullName>
    </recommendedName>
</protein>
<evidence type="ECO:0000313" key="5">
    <source>
        <dbReference type="Proteomes" id="UP000017559"/>
    </source>
</evidence>
<feature type="domain" description="FAS1" evidence="3">
    <location>
        <begin position="18"/>
        <end position="176"/>
    </location>
</feature>
<dbReference type="AlphaFoldDB" id="V2XA32"/>
<dbReference type="Proteomes" id="UP000017559">
    <property type="component" value="Unassembled WGS sequence"/>
</dbReference>
<dbReference type="STRING" id="1381753.V2XA32"/>
<dbReference type="SUPFAM" id="SSF82153">
    <property type="entry name" value="FAS1 domain"/>
    <property type="match status" value="2"/>
</dbReference>
<organism evidence="4 5">
    <name type="scientific">Moniliophthora roreri (strain MCA 2997)</name>
    <name type="common">Cocoa frosty pod rot fungus</name>
    <name type="synonym">Crinipellis roreri</name>
    <dbReference type="NCBI Taxonomy" id="1381753"/>
    <lineage>
        <taxon>Eukaryota</taxon>
        <taxon>Fungi</taxon>
        <taxon>Dikarya</taxon>
        <taxon>Basidiomycota</taxon>
        <taxon>Agaricomycotina</taxon>
        <taxon>Agaricomycetes</taxon>
        <taxon>Agaricomycetidae</taxon>
        <taxon>Agaricales</taxon>
        <taxon>Marasmiineae</taxon>
        <taxon>Marasmiaceae</taxon>
        <taxon>Moniliophthora</taxon>
    </lineage>
</organism>
<reference evidence="4 5" key="1">
    <citation type="journal article" date="2014" name="BMC Genomics">
        <title>Genome and secretome analysis of the hemibiotrophic fungal pathogen, Moniliophthora roreri, which causes frosty pod rot disease of cacao: mechanisms of the biotrophic and necrotrophic phases.</title>
        <authorList>
            <person name="Meinhardt L.W."/>
            <person name="Costa G.G.L."/>
            <person name="Thomazella D.P.T."/>
            <person name="Teixeira P.J.P.L."/>
            <person name="Carazzolle M.F."/>
            <person name="Schuster S.C."/>
            <person name="Carlson J.E."/>
            <person name="Guiltinan M.J."/>
            <person name="Mieczkowski P."/>
            <person name="Farmer A."/>
            <person name="Ramaraj T."/>
            <person name="Crozier J."/>
            <person name="Davis R.E."/>
            <person name="Shao J."/>
            <person name="Melnick R.L."/>
            <person name="Pereira G.A.G."/>
            <person name="Bailey B.A."/>
        </authorList>
    </citation>
    <scope>NUCLEOTIDE SEQUENCE [LARGE SCALE GENOMIC DNA]</scope>
    <source>
        <strain evidence="4 5">MCA 2997</strain>
    </source>
</reference>
<dbReference type="Gene3D" id="2.30.180.10">
    <property type="entry name" value="FAS1 domain"/>
    <property type="match status" value="2"/>
</dbReference>
<dbReference type="PANTHER" id="PTHR10900:SF77">
    <property type="entry name" value="FI19380P1"/>
    <property type="match status" value="1"/>
</dbReference>
<feature type="domain" description="FAS1" evidence="3">
    <location>
        <begin position="178"/>
        <end position="320"/>
    </location>
</feature>
<evidence type="ECO:0000259" key="3">
    <source>
        <dbReference type="PROSITE" id="PS50213"/>
    </source>
</evidence>
<proteinExistence type="predicted"/>
<feature type="compositionally biased region" description="Low complexity" evidence="1">
    <location>
        <begin position="327"/>
        <end position="343"/>
    </location>
</feature>